<dbReference type="GO" id="GO:0009927">
    <property type="term" value="F:histidine phosphotransfer kinase activity"/>
    <property type="evidence" value="ECO:0007669"/>
    <property type="project" value="TreeGrafter"/>
</dbReference>
<dbReference type="InterPro" id="IPR004358">
    <property type="entry name" value="Sig_transdc_His_kin-like_C"/>
</dbReference>
<dbReference type="PANTHER" id="PTHR43047:SF72">
    <property type="entry name" value="OSMOSENSING HISTIDINE PROTEIN KINASE SLN1"/>
    <property type="match status" value="1"/>
</dbReference>
<feature type="domain" description="Histidine kinase" evidence="8">
    <location>
        <begin position="503"/>
        <end position="750"/>
    </location>
</feature>
<keyword evidence="11" id="KW-1185">Reference proteome</keyword>
<dbReference type="AlphaFoldDB" id="A0AAD6SU46"/>
<accession>A0AAD6SU46</accession>
<comment type="caution">
    <text evidence="10">The sequence shown here is derived from an EMBL/GenBank/DDBJ whole genome shotgun (WGS) entry which is preliminary data.</text>
</comment>
<evidence type="ECO:0000313" key="10">
    <source>
        <dbReference type="EMBL" id="KAJ7033749.1"/>
    </source>
</evidence>
<evidence type="ECO:0000256" key="7">
    <source>
        <dbReference type="SAM" id="MobiDB-lite"/>
    </source>
</evidence>
<dbReference type="SUPFAM" id="SSF47384">
    <property type="entry name" value="Homodimeric domain of signal transducing histidine kinase"/>
    <property type="match status" value="1"/>
</dbReference>
<dbReference type="Gene3D" id="3.40.50.2300">
    <property type="match status" value="1"/>
</dbReference>
<comment type="catalytic activity">
    <reaction evidence="1">
        <text>ATP + protein L-histidine = ADP + protein N-phospho-L-histidine.</text>
        <dbReference type="EC" id="2.7.13.3"/>
    </reaction>
</comment>
<dbReference type="InterPro" id="IPR003661">
    <property type="entry name" value="HisK_dim/P_dom"/>
</dbReference>
<dbReference type="InterPro" id="IPR001789">
    <property type="entry name" value="Sig_transdc_resp-reg_receiver"/>
</dbReference>
<dbReference type="GO" id="GO:0005886">
    <property type="term" value="C:plasma membrane"/>
    <property type="evidence" value="ECO:0007669"/>
    <property type="project" value="TreeGrafter"/>
</dbReference>
<evidence type="ECO:0000259" key="8">
    <source>
        <dbReference type="PROSITE" id="PS50109"/>
    </source>
</evidence>
<dbReference type="SMART" id="SM00448">
    <property type="entry name" value="REC"/>
    <property type="match status" value="1"/>
</dbReference>
<dbReference type="InterPro" id="IPR036890">
    <property type="entry name" value="HATPase_C_sf"/>
</dbReference>
<feature type="domain" description="Response regulatory" evidence="9">
    <location>
        <begin position="819"/>
        <end position="942"/>
    </location>
</feature>
<dbReference type="EC" id="2.7.13.3" evidence="2"/>
<name>A0AAD6SU46_9AGAR</name>
<sequence>MGPGGSEDDLTKWTLFLREYSRGNEGPLPRPPGQPHATIAHSVPSALAFGAPLYPLGEISTETARAVAQFYEQQGFLPPPRADGEAVRLQTIQEYNLFRQDQIENFNRCSSLVKSFFPFAPICTISLFHRTEAVVSQVGKLPGKRGAAFDAETTISGHVLLTKAGQTTELCQVADDWRFARNPRIVGSNGVKGYIGVPVTLEIDPSNPQTSQRVTVAVISLMSDQPFRRLTDTQRRVLDDLSSMLSVQLRSNWEGSRRGKEMRLRNAVSLFLETALVDLSHQAIKHTTATLAEPPVEGSEPGKSTPNLRGMDALTSSIFSSAAEQLQQLLDADSAIIIDLSAFHATNTNDNQKRVHSWVDERSSKPNAKWILGSSSSALSTDLESHFNLPDAMAAVAGFLDTFFGTGRSIFTGAGGRSGLEELLSGTGLHGSQSLTAVPHIALPLYTANHPNLLIVVASTSSSFTFNPADLTFVSNLGVVLVAHLAQRMIVEADAAKTAFVSQISHEIRTPLHGLLGQLDLVRDSFALGELSAVPALLDSAEYCGTALRHIVNDVLDFGKMTSLDPGDTNVRPEPVLVDLAQVTLQSARSCWLRRQQWQKISAASASNSSLDLELPDNVNLVVEYENRSRLKNWWISLDASGFIRILNNLVTNSLKYTEKGLITVSLVCGPGANDSQQITLRVQDTGRGITPEFMQKIFDPFTQADSFSPGAGLGLHITKSVVERMGGSIAIESPSSGGTIFTVVLPVENIELAPPNEPCLMRRKWISSELLSPEGVLSPQLEINKTLSPTTSLVPPSNLKPLTSVAPVKESDNDPHLTILVVDDNAISRKILVAMLKRLNTTTHQADDGINAMDVFRKVHPDVVWTDVSMPRMDGVTAAGEMRKIERELGWNPSHIVAITGLGLSDEQVRREALLGPAALDAWLIKGQTNLTTMKENLFTLRQKLRFPPRQ</sequence>
<evidence type="ECO:0000256" key="5">
    <source>
        <dbReference type="ARBA" id="ARBA00022777"/>
    </source>
</evidence>
<dbReference type="Gene3D" id="1.10.287.130">
    <property type="match status" value="1"/>
</dbReference>
<dbReference type="PANTHER" id="PTHR43047">
    <property type="entry name" value="TWO-COMPONENT HISTIDINE PROTEIN KINASE"/>
    <property type="match status" value="1"/>
</dbReference>
<dbReference type="Pfam" id="PF00512">
    <property type="entry name" value="HisKA"/>
    <property type="match status" value="1"/>
</dbReference>
<feature type="modified residue" description="4-aspartylphosphate" evidence="6">
    <location>
        <position position="868"/>
    </location>
</feature>
<evidence type="ECO:0000256" key="6">
    <source>
        <dbReference type="PROSITE-ProRule" id="PRU00169"/>
    </source>
</evidence>
<reference evidence="10" key="1">
    <citation type="submission" date="2023-03" db="EMBL/GenBank/DDBJ databases">
        <title>Massive genome expansion in bonnet fungi (Mycena s.s.) driven by repeated elements and novel gene families across ecological guilds.</title>
        <authorList>
            <consortium name="Lawrence Berkeley National Laboratory"/>
            <person name="Harder C.B."/>
            <person name="Miyauchi S."/>
            <person name="Viragh M."/>
            <person name="Kuo A."/>
            <person name="Thoen E."/>
            <person name="Andreopoulos B."/>
            <person name="Lu D."/>
            <person name="Skrede I."/>
            <person name="Drula E."/>
            <person name="Henrissat B."/>
            <person name="Morin E."/>
            <person name="Kohler A."/>
            <person name="Barry K."/>
            <person name="LaButti K."/>
            <person name="Morin E."/>
            <person name="Salamov A."/>
            <person name="Lipzen A."/>
            <person name="Mereny Z."/>
            <person name="Hegedus B."/>
            <person name="Baldrian P."/>
            <person name="Stursova M."/>
            <person name="Weitz H."/>
            <person name="Taylor A."/>
            <person name="Grigoriev I.V."/>
            <person name="Nagy L.G."/>
            <person name="Martin F."/>
            <person name="Kauserud H."/>
        </authorList>
    </citation>
    <scope>NUCLEOTIDE SEQUENCE</scope>
    <source>
        <strain evidence="10">CBHHK200</strain>
    </source>
</reference>
<dbReference type="PROSITE" id="PS50110">
    <property type="entry name" value="RESPONSE_REGULATORY"/>
    <property type="match status" value="1"/>
</dbReference>
<dbReference type="Gene3D" id="3.30.565.10">
    <property type="entry name" value="Histidine kinase-like ATPase, C-terminal domain"/>
    <property type="match status" value="1"/>
</dbReference>
<evidence type="ECO:0000256" key="3">
    <source>
        <dbReference type="ARBA" id="ARBA00022553"/>
    </source>
</evidence>
<dbReference type="InterPro" id="IPR005467">
    <property type="entry name" value="His_kinase_dom"/>
</dbReference>
<evidence type="ECO:0000256" key="4">
    <source>
        <dbReference type="ARBA" id="ARBA00022679"/>
    </source>
</evidence>
<dbReference type="SUPFAM" id="SSF55781">
    <property type="entry name" value="GAF domain-like"/>
    <property type="match status" value="1"/>
</dbReference>
<dbReference type="PROSITE" id="PS50109">
    <property type="entry name" value="HIS_KIN"/>
    <property type="match status" value="1"/>
</dbReference>
<dbReference type="PRINTS" id="PR00344">
    <property type="entry name" value="BCTRLSENSOR"/>
</dbReference>
<proteinExistence type="predicted"/>
<dbReference type="CDD" id="cd00082">
    <property type="entry name" value="HisKA"/>
    <property type="match status" value="1"/>
</dbReference>
<keyword evidence="4" id="KW-0808">Transferase</keyword>
<keyword evidence="5" id="KW-0418">Kinase</keyword>
<keyword evidence="3 6" id="KW-0597">Phosphoprotein</keyword>
<gene>
    <name evidence="10" type="ORF">C8F04DRAFT_1104053</name>
</gene>
<protein>
    <recommendedName>
        <fullName evidence="2">histidine kinase</fullName>
        <ecNumber evidence="2">2.7.13.3</ecNumber>
    </recommendedName>
</protein>
<dbReference type="SUPFAM" id="SSF52172">
    <property type="entry name" value="CheY-like"/>
    <property type="match status" value="1"/>
</dbReference>
<dbReference type="Proteomes" id="UP001218188">
    <property type="component" value="Unassembled WGS sequence"/>
</dbReference>
<dbReference type="Pfam" id="PF02518">
    <property type="entry name" value="HATPase_c"/>
    <property type="match status" value="1"/>
</dbReference>
<dbReference type="InterPro" id="IPR011006">
    <property type="entry name" value="CheY-like_superfamily"/>
</dbReference>
<evidence type="ECO:0000259" key="9">
    <source>
        <dbReference type="PROSITE" id="PS50110"/>
    </source>
</evidence>
<dbReference type="SUPFAM" id="SSF55874">
    <property type="entry name" value="ATPase domain of HSP90 chaperone/DNA topoisomerase II/histidine kinase"/>
    <property type="match status" value="1"/>
</dbReference>
<dbReference type="GO" id="GO:0000155">
    <property type="term" value="F:phosphorelay sensor kinase activity"/>
    <property type="evidence" value="ECO:0007669"/>
    <property type="project" value="InterPro"/>
</dbReference>
<feature type="region of interest" description="Disordered" evidence="7">
    <location>
        <begin position="288"/>
        <end position="310"/>
    </location>
</feature>
<organism evidence="10 11">
    <name type="scientific">Mycena alexandri</name>
    <dbReference type="NCBI Taxonomy" id="1745969"/>
    <lineage>
        <taxon>Eukaryota</taxon>
        <taxon>Fungi</taxon>
        <taxon>Dikarya</taxon>
        <taxon>Basidiomycota</taxon>
        <taxon>Agaricomycotina</taxon>
        <taxon>Agaricomycetes</taxon>
        <taxon>Agaricomycetidae</taxon>
        <taxon>Agaricales</taxon>
        <taxon>Marasmiineae</taxon>
        <taxon>Mycenaceae</taxon>
        <taxon>Mycena</taxon>
    </lineage>
</organism>
<dbReference type="SMART" id="SM00387">
    <property type="entry name" value="HATPase_c"/>
    <property type="match status" value="1"/>
</dbReference>
<dbReference type="InterPro" id="IPR003594">
    <property type="entry name" value="HATPase_dom"/>
</dbReference>
<evidence type="ECO:0000256" key="2">
    <source>
        <dbReference type="ARBA" id="ARBA00012438"/>
    </source>
</evidence>
<dbReference type="CDD" id="cd17546">
    <property type="entry name" value="REC_hyHK_CKI1_RcsC-like"/>
    <property type="match status" value="1"/>
</dbReference>
<dbReference type="InterPro" id="IPR036097">
    <property type="entry name" value="HisK_dim/P_sf"/>
</dbReference>
<evidence type="ECO:0000313" key="11">
    <source>
        <dbReference type="Proteomes" id="UP001218188"/>
    </source>
</evidence>
<dbReference type="Pfam" id="PF00072">
    <property type="entry name" value="Response_reg"/>
    <property type="match status" value="1"/>
</dbReference>
<dbReference type="EMBL" id="JARJCM010000063">
    <property type="protein sequence ID" value="KAJ7033749.1"/>
    <property type="molecule type" value="Genomic_DNA"/>
</dbReference>
<evidence type="ECO:0000256" key="1">
    <source>
        <dbReference type="ARBA" id="ARBA00000085"/>
    </source>
</evidence>
<dbReference type="SMART" id="SM00388">
    <property type="entry name" value="HisKA"/>
    <property type="match status" value="1"/>
</dbReference>